<gene>
    <name evidence="1" type="ORF">MKW98_003242</name>
</gene>
<comment type="caution">
    <text evidence="1">The sequence shown here is derived from an EMBL/GenBank/DDBJ whole genome shotgun (WGS) entry which is preliminary data.</text>
</comment>
<protein>
    <submittedName>
        <fullName evidence="1">Uncharacterized protein</fullName>
    </submittedName>
</protein>
<dbReference type="Proteomes" id="UP001202328">
    <property type="component" value="Unassembled WGS sequence"/>
</dbReference>
<sequence>MSFQLARIPLGNIHFDKVFKYLLKFQWWPGGPGIVSTHDVVYVGVLINGKDYGPGIVSMNFGVALGGSEAGAVA</sequence>
<evidence type="ECO:0000313" key="2">
    <source>
        <dbReference type="Proteomes" id="UP001202328"/>
    </source>
</evidence>
<evidence type="ECO:0000313" key="1">
    <source>
        <dbReference type="EMBL" id="KAI3914169.1"/>
    </source>
</evidence>
<dbReference type="EMBL" id="JAJJMB010009386">
    <property type="protein sequence ID" value="KAI3914169.1"/>
    <property type="molecule type" value="Genomic_DNA"/>
</dbReference>
<proteinExistence type="predicted"/>
<keyword evidence="2" id="KW-1185">Reference proteome</keyword>
<dbReference type="AlphaFoldDB" id="A0AAD4SMB7"/>
<accession>A0AAD4SMB7</accession>
<reference evidence="1" key="1">
    <citation type="submission" date="2022-04" db="EMBL/GenBank/DDBJ databases">
        <title>A functionally conserved STORR gene fusion in Papaver species that diverged 16.8 million years ago.</title>
        <authorList>
            <person name="Catania T."/>
        </authorList>
    </citation>
    <scope>NUCLEOTIDE SEQUENCE</scope>
    <source>
        <strain evidence="1">S-188037</strain>
    </source>
</reference>
<name>A0AAD4SMB7_9MAGN</name>
<organism evidence="1 2">
    <name type="scientific">Papaver atlanticum</name>
    <dbReference type="NCBI Taxonomy" id="357466"/>
    <lineage>
        <taxon>Eukaryota</taxon>
        <taxon>Viridiplantae</taxon>
        <taxon>Streptophyta</taxon>
        <taxon>Embryophyta</taxon>
        <taxon>Tracheophyta</taxon>
        <taxon>Spermatophyta</taxon>
        <taxon>Magnoliopsida</taxon>
        <taxon>Ranunculales</taxon>
        <taxon>Papaveraceae</taxon>
        <taxon>Papaveroideae</taxon>
        <taxon>Papaver</taxon>
    </lineage>
</organism>